<feature type="domain" description="Formyl transferase N-terminal" evidence="9">
    <location>
        <begin position="3"/>
        <end position="179"/>
    </location>
</feature>
<dbReference type="InterPro" id="IPR037022">
    <property type="entry name" value="Formyl_trans_C_sf"/>
</dbReference>
<gene>
    <name evidence="8" type="primary">fmt</name>
    <name evidence="11" type="ORF">ERX29_08825</name>
</gene>
<dbReference type="Proteomes" id="UP000294802">
    <property type="component" value="Unassembled WGS sequence"/>
</dbReference>
<keyword evidence="5 8" id="KW-0808">Transferase</keyword>
<reference evidence="11 12" key="1">
    <citation type="submission" date="2019-01" db="EMBL/GenBank/DDBJ databases">
        <title>Draft genome sequences of the type strains of six Macrococcus species.</title>
        <authorList>
            <person name="Mazhar S."/>
            <person name="Altermann E."/>
            <person name="Hill C."/>
            <person name="Mcauliffe O."/>
        </authorList>
    </citation>
    <scope>NUCLEOTIDE SEQUENCE [LARGE SCALE GENOMIC DNA]</scope>
    <source>
        <strain evidence="11 12">CCM4815</strain>
    </source>
</reference>
<dbReference type="FunFam" id="3.40.50.12230:FF:000001">
    <property type="entry name" value="Methionyl-tRNA formyltransferase"/>
    <property type="match status" value="1"/>
</dbReference>
<evidence type="ECO:0000256" key="2">
    <source>
        <dbReference type="ARBA" id="ARBA00010699"/>
    </source>
</evidence>
<dbReference type="InterPro" id="IPR005794">
    <property type="entry name" value="Fmt"/>
</dbReference>
<evidence type="ECO:0000259" key="9">
    <source>
        <dbReference type="Pfam" id="PF00551"/>
    </source>
</evidence>
<comment type="catalytic activity">
    <reaction evidence="7 8">
        <text>L-methionyl-tRNA(fMet) + (6R)-10-formyltetrahydrofolate = N-formyl-L-methionyl-tRNA(fMet) + (6S)-5,6,7,8-tetrahydrofolate + H(+)</text>
        <dbReference type="Rhea" id="RHEA:24380"/>
        <dbReference type="Rhea" id="RHEA-COMP:9952"/>
        <dbReference type="Rhea" id="RHEA-COMP:9953"/>
        <dbReference type="ChEBI" id="CHEBI:15378"/>
        <dbReference type="ChEBI" id="CHEBI:57453"/>
        <dbReference type="ChEBI" id="CHEBI:78530"/>
        <dbReference type="ChEBI" id="CHEBI:78844"/>
        <dbReference type="ChEBI" id="CHEBI:195366"/>
        <dbReference type="EC" id="2.1.2.9"/>
    </reaction>
</comment>
<dbReference type="RefSeq" id="WP_133444320.1">
    <property type="nucleotide sequence ID" value="NZ_SCWB01000015.1"/>
</dbReference>
<sequence>MTKIIFMGTPDFSSPILERLAANYNVIAVVTQPDKPVGRKKIMTPPPVKVTAEQLNIPVYQPVKLTGSQELDEIISLKPDLIVTAAYGQLLPERLLETPQYGCINVHASLLPKYRGGAPIHYAVINGEQETGVSIMYMVKKLDAGDVISQRVISIEQNDTVGTVHDKLSALGVELLMETLPSIIEGTNSRTPQDESAVTFASNISREDEYVDFNRSALEVYNQIRGLSPWPVGYANLSGKPMKLWHAELTEGEGTPGQILRADKDGIVVAALDGAVLLTEIQPAGKKRMTAASFAAGQQKEITGTVFNEG</sequence>
<proteinExistence type="inferred from homology"/>
<keyword evidence="6 8" id="KW-0648">Protein biosynthesis</keyword>
<dbReference type="PROSITE" id="PS00373">
    <property type="entry name" value="GART"/>
    <property type="match status" value="1"/>
</dbReference>
<evidence type="ECO:0000256" key="5">
    <source>
        <dbReference type="ARBA" id="ARBA00022679"/>
    </source>
</evidence>
<dbReference type="SUPFAM" id="SSF53328">
    <property type="entry name" value="Formyltransferase"/>
    <property type="match status" value="1"/>
</dbReference>
<dbReference type="EC" id="2.1.2.9" evidence="3 8"/>
<feature type="binding site" evidence="8">
    <location>
        <begin position="109"/>
        <end position="112"/>
    </location>
    <ligand>
        <name>(6S)-5,6,7,8-tetrahydrofolate</name>
        <dbReference type="ChEBI" id="CHEBI:57453"/>
    </ligand>
</feature>
<dbReference type="AlphaFoldDB" id="A0A4R6BSR2"/>
<dbReference type="CDD" id="cd08646">
    <property type="entry name" value="FMT_core_Met-tRNA-FMT_N"/>
    <property type="match status" value="1"/>
</dbReference>
<dbReference type="CDD" id="cd08704">
    <property type="entry name" value="Met_tRNA_FMT_C"/>
    <property type="match status" value="1"/>
</dbReference>
<comment type="caution">
    <text evidence="11">The sequence shown here is derived from an EMBL/GenBank/DDBJ whole genome shotgun (WGS) entry which is preliminary data.</text>
</comment>
<dbReference type="Gene3D" id="3.10.25.10">
    <property type="entry name" value="Formyl transferase, C-terminal domain"/>
    <property type="match status" value="1"/>
</dbReference>
<dbReference type="FunFam" id="3.40.50.170:FF:000004">
    <property type="entry name" value="Methionyl-tRNA formyltransferase"/>
    <property type="match status" value="1"/>
</dbReference>
<dbReference type="PANTHER" id="PTHR11138">
    <property type="entry name" value="METHIONYL-TRNA FORMYLTRANSFERASE"/>
    <property type="match status" value="1"/>
</dbReference>
<dbReference type="NCBIfam" id="TIGR00460">
    <property type="entry name" value="fmt"/>
    <property type="match status" value="1"/>
</dbReference>
<protein>
    <recommendedName>
        <fullName evidence="4 8">Methionyl-tRNA formyltransferase</fullName>
        <ecNumber evidence="3 8">2.1.2.9</ecNumber>
    </recommendedName>
</protein>
<comment type="similarity">
    <text evidence="2 8">Belongs to the Fmt family.</text>
</comment>
<dbReference type="EMBL" id="SCWB01000015">
    <property type="protein sequence ID" value="TDM07311.1"/>
    <property type="molecule type" value="Genomic_DNA"/>
</dbReference>
<name>A0A4R6BSR2_9STAP</name>
<dbReference type="InterPro" id="IPR044135">
    <property type="entry name" value="Met-tRNA-FMT_C"/>
</dbReference>
<dbReference type="Pfam" id="PF00551">
    <property type="entry name" value="Formyl_trans_N"/>
    <property type="match status" value="1"/>
</dbReference>
<dbReference type="PANTHER" id="PTHR11138:SF5">
    <property type="entry name" value="METHIONYL-TRNA FORMYLTRANSFERASE, MITOCHONDRIAL"/>
    <property type="match status" value="1"/>
</dbReference>
<dbReference type="InterPro" id="IPR005793">
    <property type="entry name" value="Formyl_trans_C"/>
</dbReference>
<dbReference type="InterPro" id="IPR036477">
    <property type="entry name" value="Formyl_transf_N_sf"/>
</dbReference>
<dbReference type="Pfam" id="PF02911">
    <property type="entry name" value="Formyl_trans_C"/>
    <property type="match status" value="1"/>
</dbReference>
<feature type="domain" description="Formyl transferase C-terminal" evidence="10">
    <location>
        <begin position="203"/>
        <end position="298"/>
    </location>
</feature>
<dbReference type="Gene3D" id="3.40.50.170">
    <property type="entry name" value="Formyl transferase, N-terminal domain"/>
    <property type="match status" value="1"/>
</dbReference>
<dbReference type="GO" id="GO:0005829">
    <property type="term" value="C:cytosol"/>
    <property type="evidence" value="ECO:0007669"/>
    <property type="project" value="TreeGrafter"/>
</dbReference>
<evidence type="ECO:0000256" key="4">
    <source>
        <dbReference type="ARBA" id="ARBA00016014"/>
    </source>
</evidence>
<dbReference type="InterPro" id="IPR041711">
    <property type="entry name" value="Met-tRNA-FMT_N"/>
</dbReference>
<evidence type="ECO:0000256" key="1">
    <source>
        <dbReference type="ARBA" id="ARBA00002606"/>
    </source>
</evidence>
<evidence type="ECO:0000256" key="6">
    <source>
        <dbReference type="ARBA" id="ARBA00022917"/>
    </source>
</evidence>
<dbReference type="InterPro" id="IPR002376">
    <property type="entry name" value="Formyl_transf_N"/>
</dbReference>
<dbReference type="InterPro" id="IPR001555">
    <property type="entry name" value="GART_AS"/>
</dbReference>
<evidence type="ECO:0000256" key="8">
    <source>
        <dbReference type="HAMAP-Rule" id="MF_00182"/>
    </source>
</evidence>
<evidence type="ECO:0000313" key="11">
    <source>
        <dbReference type="EMBL" id="TDM07311.1"/>
    </source>
</evidence>
<dbReference type="HAMAP" id="MF_00182">
    <property type="entry name" value="Formyl_trans"/>
    <property type="match status" value="1"/>
</dbReference>
<comment type="function">
    <text evidence="1 8">Attaches a formyl group to the free amino group of methionyl-tRNA(fMet). The formyl group appears to play a dual role in the initiator identity of N-formylmethionyl-tRNA by promoting its recognition by IF2 and preventing the misappropriation of this tRNA by the elongation apparatus.</text>
</comment>
<evidence type="ECO:0000313" key="12">
    <source>
        <dbReference type="Proteomes" id="UP000294802"/>
    </source>
</evidence>
<dbReference type="OrthoDB" id="9802815at2"/>
<dbReference type="InterPro" id="IPR011034">
    <property type="entry name" value="Formyl_transferase-like_C_sf"/>
</dbReference>
<organism evidence="11 12">
    <name type="scientific">Macrococcus lamae</name>
    <dbReference type="NCBI Taxonomy" id="198484"/>
    <lineage>
        <taxon>Bacteria</taxon>
        <taxon>Bacillati</taxon>
        <taxon>Bacillota</taxon>
        <taxon>Bacilli</taxon>
        <taxon>Bacillales</taxon>
        <taxon>Staphylococcaceae</taxon>
        <taxon>Macrococcus</taxon>
    </lineage>
</organism>
<dbReference type="SUPFAM" id="SSF50486">
    <property type="entry name" value="FMT C-terminal domain-like"/>
    <property type="match status" value="1"/>
</dbReference>
<dbReference type="GO" id="GO:0004479">
    <property type="term" value="F:methionyl-tRNA formyltransferase activity"/>
    <property type="evidence" value="ECO:0007669"/>
    <property type="project" value="UniProtKB-UniRule"/>
</dbReference>
<accession>A0A4R6BSR2</accession>
<evidence type="ECO:0000259" key="10">
    <source>
        <dbReference type="Pfam" id="PF02911"/>
    </source>
</evidence>
<keyword evidence="12" id="KW-1185">Reference proteome</keyword>
<evidence type="ECO:0000256" key="3">
    <source>
        <dbReference type="ARBA" id="ARBA00012261"/>
    </source>
</evidence>
<evidence type="ECO:0000256" key="7">
    <source>
        <dbReference type="ARBA" id="ARBA00048558"/>
    </source>
</evidence>